<gene>
    <name evidence="1" type="ORF">Cantr_02219</name>
</gene>
<organism evidence="1 2">
    <name type="scientific">Candida viswanathii</name>
    <dbReference type="NCBI Taxonomy" id="5486"/>
    <lineage>
        <taxon>Eukaryota</taxon>
        <taxon>Fungi</taxon>
        <taxon>Dikarya</taxon>
        <taxon>Ascomycota</taxon>
        <taxon>Saccharomycotina</taxon>
        <taxon>Pichiomycetes</taxon>
        <taxon>Debaryomycetaceae</taxon>
        <taxon>Candida/Lodderomyces clade</taxon>
        <taxon>Candida</taxon>
    </lineage>
</organism>
<dbReference type="AlphaFoldDB" id="A0A367YL56"/>
<evidence type="ECO:0000313" key="1">
    <source>
        <dbReference type="EMBL" id="RCK66480.1"/>
    </source>
</evidence>
<protein>
    <submittedName>
        <fullName evidence="1">Uncharacterized protein</fullName>
    </submittedName>
</protein>
<dbReference type="Proteomes" id="UP000253472">
    <property type="component" value="Unassembled WGS sequence"/>
</dbReference>
<comment type="caution">
    <text evidence="1">The sequence shown here is derived from an EMBL/GenBank/DDBJ whole genome shotgun (WGS) entry which is preliminary data.</text>
</comment>
<keyword evidence="2" id="KW-1185">Reference proteome</keyword>
<evidence type="ECO:0000313" key="2">
    <source>
        <dbReference type="Proteomes" id="UP000253472"/>
    </source>
</evidence>
<name>A0A367YL56_9ASCO</name>
<proteinExistence type="predicted"/>
<reference evidence="1 2" key="1">
    <citation type="submission" date="2018-06" db="EMBL/GenBank/DDBJ databases">
        <title>Whole genome sequencing of Candida tropicalis (genome annotated by CSBL at Korea University).</title>
        <authorList>
            <person name="Ahn J."/>
        </authorList>
    </citation>
    <scope>NUCLEOTIDE SEQUENCE [LARGE SCALE GENOMIC DNA]</scope>
    <source>
        <strain evidence="1 2">ATCC 20962</strain>
    </source>
</reference>
<sequence length="346" mass="39674">MSNNPPPSTISNFLVLSQKDKVFVVEFQPLYYNYSFNKANTVLINLFATDYTTPKEKHKDAMNAGGVTTSMQFKLQTFPDRINGYSNQFAEFLSDNEIVSTTPPAFNLLDPIQRMINRTKELIAAGNLNENQLRKARAQLEQMKGNAAIIGRDPTNKVYQKMFTAKIDGTMLIRATLKVVGPYAEYPSYGINSMKFITVDQARDPILWINNWNKFGYAIDVQRNYLTEQVAGPVDIANMSFVEDDDEESVELERAFLHISTFYPTTYEEMSPNLNVMLSFVTNHQQEMIVIKNDQLREFFDNTKPWSRSQWSKITKLNQCVSLVRHPQEDAAWMLTDMEDIFSAAV</sequence>
<dbReference type="EMBL" id="QLNQ01000014">
    <property type="protein sequence ID" value="RCK66480.1"/>
    <property type="molecule type" value="Genomic_DNA"/>
</dbReference>
<accession>A0A367YL56</accession>